<name>A0A0N0BGQ8_9HYME</name>
<proteinExistence type="inferred from homology"/>
<gene>
    <name evidence="4" type="ORF">WN51_14315</name>
</gene>
<feature type="domain" description="Carboxylesterase type B" evidence="3">
    <location>
        <begin position="185"/>
        <end position="319"/>
    </location>
</feature>
<dbReference type="PANTHER" id="PTHR43903">
    <property type="entry name" value="NEUROLIGIN"/>
    <property type="match status" value="1"/>
</dbReference>
<dbReference type="OrthoDB" id="3200163at2759"/>
<evidence type="ECO:0000256" key="1">
    <source>
        <dbReference type="ARBA" id="ARBA00005964"/>
    </source>
</evidence>
<keyword evidence="5" id="KW-1185">Reference proteome</keyword>
<dbReference type="InterPro" id="IPR002018">
    <property type="entry name" value="CarbesteraseB"/>
</dbReference>
<dbReference type="Proteomes" id="UP000053105">
    <property type="component" value="Unassembled WGS sequence"/>
</dbReference>
<evidence type="ECO:0000313" key="4">
    <source>
        <dbReference type="EMBL" id="KOX75168.1"/>
    </source>
</evidence>
<reference evidence="4 5" key="1">
    <citation type="submission" date="2015-07" db="EMBL/GenBank/DDBJ databases">
        <title>The genome of Melipona quadrifasciata.</title>
        <authorList>
            <person name="Pan H."/>
            <person name="Kapheim K."/>
        </authorList>
    </citation>
    <scope>NUCLEOTIDE SEQUENCE [LARGE SCALE GENOMIC DNA]</scope>
    <source>
        <strain evidence="4">0111107301</strain>
        <tissue evidence="4">Whole body</tissue>
    </source>
</reference>
<dbReference type="SUPFAM" id="SSF53474">
    <property type="entry name" value="alpha/beta-Hydrolases"/>
    <property type="match status" value="1"/>
</dbReference>
<evidence type="ECO:0000313" key="5">
    <source>
        <dbReference type="Proteomes" id="UP000053105"/>
    </source>
</evidence>
<evidence type="ECO:0000259" key="3">
    <source>
        <dbReference type="Pfam" id="PF00135"/>
    </source>
</evidence>
<dbReference type="EMBL" id="KQ435771">
    <property type="protein sequence ID" value="KOX75168.1"/>
    <property type="molecule type" value="Genomic_DNA"/>
</dbReference>
<feature type="domain" description="Carboxylesterase type B" evidence="3">
    <location>
        <begin position="447"/>
        <end position="584"/>
    </location>
</feature>
<dbReference type="AlphaFoldDB" id="A0A0N0BGQ8"/>
<protein>
    <submittedName>
        <fullName evidence="4">Neuroligin-1</fullName>
    </submittedName>
</protein>
<sequence>MFVAQRKNKIESEESSEEVVSFTRRVINRISSNSDDSDDEESYASEDFEEMLKEFAIAEEEELNSDCDSLDNILSNTSPVSMNRNDQEQNSNQVTLIVIRVFDECSNCFSNEKTLYQIFRLFFHVDLFHSTGVFIYFLIFNKFILFFCTKINIWGRSLSPLLISCLTIYLQYYSSFALYVESSKISIKYVQLVERVILLGGSALSPWALQRDPLMVKRRVSEQTGCPGDVEADDFAPCLRLRSLEELLAVHLDPPRFTSGFAPFVDGAVMPPPINQNFQPTASSSGLMPLVPGPGAEFANFGDRDLLLGLTSEEAWVSLTDDDLQSKLKQFWKEGIMRLPDERSSGFRPGETILDNYRILDSCHDILNTFFVWNIYVDKAVLVLGSILYLPGCHRGKDFCSVDVYSRCIFCTEQQYVPLSVQFFTNHKLRDLLEEILNWWNGLNETRRDRILRTYVRNTYRYHLHEIYSTLRNEYTDWERGEQSPSAICEGLLSLLGDGQVAAPLLRLALLHSTAGGRGYFLHFQLGDRPSQRGEEVPYLLGIPLLRADDAPVLFAQANYTPTDENLSKLLVHYLANFVRRGYEEFNQVVLKQHFVSNSKH</sequence>
<dbReference type="Gene3D" id="3.40.50.1820">
    <property type="entry name" value="alpha/beta hydrolase"/>
    <property type="match status" value="2"/>
</dbReference>
<evidence type="ECO:0000256" key="2">
    <source>
        <dbReference type="ARBA" id="ARBA00023180"/>
    </source>
</evidence>
<dbReference type="InterPro" id="IPR029058">
    <property type="entry name" value="AB_hydrolase_fold"/>
</dbReference>
<dbReference type="STRING" id="166423.A0A0N0BGQ8"/>
<organism evidence="4 5">
    <name type="scientific">Melipona quadrifasciata</name>
    <dbReference type="NCBI Taxonomy" id="166423"/>
    <lineage>
        <taxon>Eukaryota</taxon>
        <taxon>Metazoa</taxon>
        <taxon>Ecdysozoa</taxon>
        <taxon>Arthropoda</taxon>
        <taxon>Hexapoda</taxon>
        <taxon>Insecta</taxon>
        <taxon>Pterygota</taxon>
        <taxon>Neoptera</taxon>
        <taxon>Endopterygota</taxon>
        <taxon>Hymenoptera</taxon>
        <taxon>Apocrita</taxon>
        <taxon>Aculeata</taxon>
        <taxon>Apoidea</taxon>
        <taxon>Anthophila</taxon>
        <taxon>Apidae</taxon>
        <taxon>Melipona</taxon>
    </lineage>
</organism>
<dbReference type="InterPro" id="IPR051093">
    <property type="entry name" value="Neuroligin/BSAL"/>
</dbReference>
<dbReference type="Pfam" id="PF00135">
    <property type="entry name" value="COesterase"/>
    <property type="match status" value="2"/>
</dbReference>
<keyword evidence="2" id="KW-0325">Glycoprotein</keyword>
<accession>A0A0N0BGQ8</accession>
<comment type="similarity">
    <text evidence="1">Belongs to the type-B carboxylesterase/lipase family.</text>
</comment>